<accession>A0A2D4I079</accession>
<organism evidence="1">
    <name type="scientific">Micrurus lemniscatus lemniscatus</name>
    <dbReference type="NCBI Taxonomy" id="129467"/>
    <lineage>
        <taxon>Eukaryota</taxon>
        <taxon>Metazoa</taxon>
        <taxon>Chordata</taxon>
        <taxon>Craniata</taxon>
        <taxon>Vertebrata</taxon>
        <taxon>Euteleostomi</taxon>
        <taxon>Lepidosauria</taxon>
        <taxon>Squamata</taxon>
        <taxon>Bifurcata</taxon>
        <taxon>Unidentata</taxon>
        <taxon>Episquamata</taxon>
        <taxon>Toxicofera</taxon>
        <taxon>Serpentes</taxon>
        <taxon>Colubroidea</taxon>
        <taxon>Elapidae</taxon>
        <taxon>Elapinae</taxon>
        <taxon>Micrurus</taxon>
    </lineage>
</organism>
<proteinExistence type="predicted"/>
<name>A0A2D4I079_MICLE</name>
<reference evidence="1" key="1">
    <citation type="submission" date="2017-07" db="EMBL/GenBank/DDBJ databases">
        <authorList>
            <person name="Mikheyev A."/>
            <person name="Grau M."/>
        </authorList>
    </citation>
    <scope>NUCLEOTIDE SEQUENCE</scope>
    <source>
        <tissue evidence="1">Venom_gland</tissue>
    </source>
</reference>
<reference evidence="1" key="2">
    <citation type="submission" date="2017-11" db="EMBL/GenBank/DDBJ databases">
        <title>Coralsnake Venomics: Analyses of Venom Gland Transcriptomes and Proteomes of Six Brazilian Taxa.</title>
        <authorList>
            <person name="Aird S.D."/>
            <person name="Jorge da Silva N."/>
            <person name="Qiu L."/>
            <person name="Villar-Briones A."/>
            <person name="Aparecida-Saddi V."/>
            <person name="Campos-Telles M.P."/>
            <person name="Grau M."/>
            <person name="Mikheyev A.S."/>
        </authorList>
    </citation>
    <scope>NUCLEOTIDE SEQUENCE</scope>
    <source>
        <tissue evidence="1">Venom_gland</tissue>
    </source>
</reference>
<protein>
    <submittedName>
        <fullName evidence="1">Uncharacterized protein</fullName>
    </submittedName>
</protein>
<dbReference type="AlphaFoldDB" id="A0A2D4I079"/>
<evidence type="ECO:0000313" key="1">
    <source>
        <dbReference type="EMBL" id="LAA77589.1"/>
    </source>
</evidence>
<sequence length="132" mass="14591">MPFVNLCCPEDSLLCHNLKGARERGLGNTQGVKPPEPDLSRLDGLIQITVGSPCVEMFPAIIFKQPGRVTGANSLTSVVGWWGPKYIEYTGTLKKKTRSPFAHCNDTTHLFWECFPLSLAAAWNMTCRTIGH</sequence>
<dbReference type="EMBL" id="IACK01065949">
    <property type="protein sequence ID" value="LAA77589.1"/>
    <property type="molecule type" value="Transcribed_RNA"/>
</dbReference>